<keyword evidence="1" id="KW-0645">Protease</keyword>
<dbReference type="InterPro" id="IPR002933">
    <property type="entry name" value="Peptidase_M20"/>
</dbReference>
<dbReference type="Gene3D" id="3.30.70.360">
    <property type="match status" value="1"/>
</dbReference>
<keyword evidence="5" id="KW-0224">Dipeptidase</keyword>
<accession>A0ABV9KNU6</accession>
<gene>
    <name evidence="5" type="ORF">ACFO5X_23695</name>
</gene>
<proteinExistence type="predicted"/>
<evidence type="ECO:0000256" key="2">
    <source>
        <dbReference type="ARBA" id="ARBA00022723"/>
    </source>
</evidence>
<dbReference type="EMBL" id="JBHSGI010000033">
    <property type="protein sequence ID" value="MFC4671576.1"/>
    <property type="molecule type" value="Genomic_DNA"/>
</dbReference>
<evidence type="ECO:0000256" key="3">
    <source>
        <dbReference type="ARBA" id="ARBA00022801"/>
    </source>
</evidence>
<sequence length="460" mass="49500">MTEAAARDWLDANEPALRDRLYDFVRLPSVSTDPAYAEGMGQAAEFLSTYLRDIGFDRVAVNATPGHPILTGEWTGAPGAPTILVYGHYDVQPPDPLDQWQSAPFEPTLRDGRIYGRGISDDKGPLMVALGAMEALMATTGALPVNVRLLIEGSEEMGSAHLEDFVVAHQDLVTADFLLSADGAMWRADLPSVTVASRGMAALNVTVRGAAKDLHSGRYGGGVPNAAQVLVEMLAALHDPRTGAVAVPGFYDGVAVPDNETRAALADIPFDEAAFLEGLGVKKGAGEAGYSFLERNWLRPTLEINGMSAGYTGPGFKTVIGATAEAKISCRLVPGQDPMRILELLEAELTRLCPDCATLSIARKPGVAWPSALPLDHPGLRLAMDVLEELYGQPARAVRMGATIPIAEMFDRVLDMGTVFFSFSTADEDYHAPNEFFRLERWQDGLRAWVAYLTRLAKAA</sequence>
<comment type="caution">
    <text evidence="5">The sequence shown here is derived from an EMBL/GenBank/DDBJ whole genome shotgun (WGS) entry which is preliminary data.</text>
</comment>
<dbReference type="NCBIfam" id="NF006579">
    <property type="entry name" value="PRK09104.1"/>
    <property type="match status" value="1"/>
</dbReference>
<keyword evidence="2" id="KW-0479">Metal-binding</keyword>
<organism evidence="5 6">
    <name type="scientific">Seohaeicola nanhaiensis</name>
    <dbReference type="NCBI Taxonomy" id="1387282"/>
    <lineage>
        <taxon>Bacteria</taxon>
        <taxon>Pseudomonadati</taxon>
        <taxon>Pseudomonadota</taxon>
        <taxon>Alphaproteobacteria</taxon>
        <taxon>Rhodobacterales</taxon>
        <taxon>Roseobacteraceae</taxon>
        <taxon>Seohaeicola</taxon>
    </lineage>
</organism>
<dbReference type="InterPro" id="IPR051458">
    <property type="entry name" value="Cyt/Met_Dipeptidase"/>
</dbReference>
<evidence type="ECO:0000313" key="6">
    <source>
        <dbReference type="Proteomes" id="UP001595973"/>
    </source>
</evidence>
<dbReference type="SUPFAM" id="SSF53187">
    <property type="entry name" value="Zn-dependent exopeptidases"/>
    <property type="match status" value="1"/>
</dbReference>
<dbReference type="InterPro" id="IPR011650">
    <property type="entry name" value="Peptidase_M20_dimer"/>
</dbReference>
<evidence type="ECO:0000256" key="1">
    <source>
        <dbReference type="ARBA" id="ARBA00022670"/>
    </source>
</evidence>
<name>A0ABV9KNU6_9RHOB</name>
<evidence type="ECO:0000259" key="4">
    <source>
        <dbReference type="Pfam" id="PF07687"/>
    </source>
</evidence>
<dbReference type="Proteomes" id="UP001595973">
    <property type="component" value="Unassembled WGS sequence"/>
</dbReference>
<dbReference type="GO" id="GO:0016805">
    <property type="term" value="F:dipeptidase activity"/>
    <property type="evidence" value="ECO:0007669"/>
    <property type="project" value="UniProtKB-KW"/>
</dbReference>
<protein>
    <submittedName>
        <fullName evidence="5">Dipeptidase</fullName>
        <ecNumber evidence="5">3.4.13.-</ecNumber>
    </submittedName>
</protein>
<dbReference type="EC" id="3.4.13.-" evidence="5"/>
<keyword evidence="6" id="KW-1185">Reference proteome</keyword>
<dbReference type="Gene3D" id="3.40.630.10">
    <property type="entry name" value="Zn peptidases"/>
    <property type="match status" value="1"/>
</dbReference>
<dbReference type="NCBIfam" id="NF006053">
    <property type="entry name" value="PRK08201.1"/>
    <property type="match status" value="1"/>
</dbReference>
<dbReference type="NCBIfam" id="NF005914">
    <property type="entry name" value="PRK07907.1"/>
    <property type="match status" value="1"/>
</dbReference>
<dbReference type="RefSeq" id="WP_380722239.1">
    <property type="nucleotide sequence ID" value="NZ_JBHSGI010000033.1"/>
</dbReference>
<evidence type="ECO:0000313" key="5">
    <source>
        <dbReference type="EMBL" id="MFC4671576.1"/>
    </source>
</evidence>
<feature type="domain" description="Peptidase M20 dimerisation" evidence="4">
    <location>
        <begin position="196"/>
        <end position="353"/>
    </location>
</feature>
<dbReference type="Pfam" id="PF07687">
    <property type="entry name" value="M20_dimer"/>
    <property type="match status" value="1"/>
</dbReference>
<dbReference type="PANTHER" id="PTHR43270">
    <property type="entry name" value="BETA-ALA-HIS DIPEPTIDASE"/>
    <property type="match status" value="1"/>
</dbReference>
<dbReference type="Pfam" id="PF01546">
    <property type="entry name" value="Peptidase_M20"/>
    <property type="match status" value="1"/>
</dbReference>
<dbReference type="PANTHER" id="PTHR43270:SF12">
    <property type="entry name" value="SUCCINYL-DIAMINOPIMELATE DESUCCINYLASE"/>
    <property type="match status" value="1"/>
</dbReference>
<reference evidence="6" key="1">
    <citation type="journal article" date="2019" name="Int. J. Syst. Evol. Microbiol.">
        <title>The Global Catalogue of Microorganisms (GCM) 10K type strain sequencing project: providing services to taxonomists for standard genome sequencing and annotation.</title>
        <authorList>
            <consortium name="The Broad Institute Genomics Platform"/>
            <consortium name="The Broad Institute Genome Sequencing Center for Infectious Disease"/>
            <person name="Wu L."/>
            <person name="Ma J."/>
        </authorList>
    </citation>
    <scope>NUCLEOTIDE SEQUENCE [LARGE SCALE GENOMIC DNA]</scope>
    <source>
        <strain evidence="6">CGMCC 4.7283</strain>
    </source>
</reference>
<keyword evidence="3 5" id="KW-0378">Hydrolase</keyword>